<dbReference type="Pfam" id="PF17851">
    <property type="entry name" value="GH43_C2"/>
    <property type="match status" value="1"/>
</dbReference>
<evidence type="ECO:0000313" key="6">
    <source>
        <dbReference type="EMBL" id="MFD1316382.1"/>
    </source>
</evidence>
<dbReference type="SUPFAM" id="SSF75005">
    <property type="entry name" value="Arabinanase/levansucrase/invertase"/>
    <property type="match status" value="1"/>
</dbReference>
<dbReference type="EMBL" id="JBHTMY010000003">
    <property type="protein sequence ID" value="MFD1316382.1"/>
    <property type="molecule type" value="Genomic_DNA"/>
</dbReference>
<dbReference type="InterPro" id="IPR013320">
    <property type="entry name" value="ConA-like_dom_sf"/>
</dbReference>
<dbReference type="InterPro" id="IPR051795">
    <property type="entry name" value="Glycosyl_Hydrlase_43"/>
</dbReference>
<evidence type="ECO:0000313" key="7">
    <source>
        <dbReference type="Proteomes" id="UP001597201"/>
    </source>
</evidence>
<dbReference type="CDD" id="cd18617">
    <property type="entry name" value="GH43_XynB-like"/>
    <property type="match status" value="1"/>
</dbReference>
<dbReference type="InterPro" id="IPR006710">
    <property type="entry name" value="Glyco_hydro_43"/>
</dbReference>
<comment type="similarity">
    <text evidence="1 4">Belongs to the glycosyl hydrolase 43 family.</text>
</comment>
<sequence>MVKVLKRSDLIAWIFFCCVSFTTIGQSFKYNNPIIAGFNPDPSVCRVGDDYYLVTSTFEYFPGVPIYHSKDLVNWTMIGHVLHRPEQLDLDGVASTAGIYAPTLRYHEGTFYMITTLITNREGTKPKGNFIVTAKNPAGPWSSPHWIDGAPGIDPSLFFDDDGKAYYCGNRNAENQEFRAEKQIWIQEIDLQNFKLKGKIGTLDSKPYYINDIIGSAVAFEAPHIYKKDGVYYLLIAHGGTGMGHAVSIWKSHTPYGPWEDNPDNPILTHRGDTSGINATGHADVFQTQDGDWWSVFLAVRSTDEKNNVMGRETFLAPVDWSGTWPIYNPKGEVSRTAFTHDAPKLFGGTQKDFNFKDSFSNETLDLNWSMIRTPRSTWWDLKTTMGKLKLLLRPDEIKNYEQPSFLGLRVPDMKIESEVNLDFTPATPSECAGLAFERGHDEEWTLVKELIDDKAVVSVFYNGEKKLGQYQLKSEKTITLKIKLDDFKMSFFVKEDTNWEKIAEADASSLGFPPAGRFTGSMVGPYASSRGEISTTWANFDDFELRITGK</sequence>
<gene>
    <name evidence="6" type="ORF">ACFQ39_12200</name>
</gene>
<comment type="caution">
    <text evidence="6">The sequence shown here is derived from an EMBL/GenBank/DDBJ whole genome shotgun (WGS) entry which is preliminary data.</text>
</comment>
<evidence type="ECO:0000256" key="4">
    <source>
        <dbReference type="RuleBase" id="RU361187"/>
    </source>
</evidence>
<dbReference type="InterPro" id="IPR023296">
    <property type="entry name" value="Glyco_hydro_beta-prop_sf"/>
</dbReference>
<dbReference type="Gene3D" id="2.60.120.200">
    <property type="match status" value="1"/>
</dbReference>
<keyword evidence="2 4" id="KW-0378">Hydrolase</keyword>
<dbReference type="Pfam" id="PF04616">
    <property type="entry name" value="Glyco_hydro_43"/>
    <property type="match status" value="1"/>
</dbReference>
<dbReference type="GO" id="GO:0016787">
    <property type="term" value="F:hydrolase activity"/>
    <property type="evidence" value="ECO:0007669"/>
    <property type="project" value="UniProtKB-KW"/>
</dbReference>
<dbReference type="InterPro" id="IPR041542">
    <property type="entry name" value="GH43_C2"/>
</dbReference>
<dbReference type="SUPFAM" id="SSF49899">
    <property type="entry name" value="Concanavalin A-like lectins/glucanases"/>
    <property type="match status" value="1"/>
</dbReference>
<dbReference type="Proteomes" id="UP001597201">
    <property type="component" value="Unassembled WGS sequence"/>
</dbReference>
<dbReference type="PANTHER" id="PTHR42812:SF12">
    <property type="entry name" value="BETA-XYLOSIDASE-RELATED"/>
    <property type="match status" value="1"/>
</dbReference>
<accession>A0ABW3Y3D3</accession>
<dbReference type="Gene3D" id="2.115.10.20">
    <property type="entry name" value="Glycosyl hydrolase domain, family 43"/>
    <property type="match status" value="1"/>
</dbReference>
<evidence type="ECO:0000256" key="1">
    <source>
        <dbReference type="ARBA" id="ARBA00009865"/>
    </source>
</evidence>
<evidence type="ECO:0000256" key="3">
    <source>
        <dbReference type="ARBA" id="ARBA00023295"/>
    </source>
</evidence>
<feature type="domain" description="Beta-xylosidase C-terminal Concanavalin A-like" evidence="5">
    <location>
        <begin position="357"/>
        <end position="546"/>
    </location>
</feature>
<keyword evidence="7" id="KW-1185">Reference proteome</keyword>
<protein>
    <submittedName>
        <fullName evidence="6">Glycoside hydrolase family 43 protein</fullName>
    </submittedName>
</protein>
<reference evidence="7" key="1">
    <citation type="journal article" date="2019" name="Int. J. Syst. Evol. Microbiol.">
        <title>The Global Catalogue of Microorganisms (GCM) 10K type strain sequencing project: providing services to taxonomists for standard genome sequencing and annotation.</title>
        <authorList>
            <consortium name="The Broad Institute Genomics Platform"/>
            <consortium name="The Broad Institute Genome Sequencing Center for Infectious Disease"/>
            <person name="Wu L."/>
            <person name="Ma J."/>
        </authorList>
    </citation>
    <scope>NUCLEOTIDE SEQUENCE [LARGE SCALE GENOMIC DNA]</scope>
    <source>
        <strain evidence="7">CCUG 61485</strain>
    </source>
</reference>
<name>A0ABW3Y3D3_9FLAO</name>
<dbReference type="PANTHER" id="PTHR42812">
    <property type="entry name" value="BETA-XYLOSIDASE"/>
    <property type="match status" value="1"/>
</dbReference>
<proteinExistence type="inferred from homology"/>
<evidence type="ECO:0000256" key="2">
    <source>
        <dbReference type="ARBA" id="ARBA00022801"/>
    </source>
</evidence>
<keyword evidence="3 4" id="KW-0326">Glycosidase</keyword>
<dbReference type="RefSeq" id="WP_377179303.1">
    <property type="nucleotide sequence ID" value="NZ_JBHTMY010000003.1"/>
</dbReference>
<organism evidence="6 7">
    <name type="scientific">Namhaeicola litoreus</name>
    <dbReference type="NCBI Taxonomy" id="1052145"/>
    <lineage>
        <taxon>Bacteria</taxon>
        <taxon>Pseudomonadati</taxon>
        <taxon>Bacteroidota</taxon>
        <taxon>Flavobacteriia</taxon>
        <taxon>Flavobacteriales</taxon>
        <taxon>Flavobacteriaceae</taxon>
        <taxon>Namhaeicola</taxon>
    </lineage>
</organism>
<evidence type="ECO:0000259" key="5">
    <source>
        <dbReference type="Pfam" id="PF17851"/>
    </source>
</evidence>